<evidence type="ECO:0000313" key="3">
    <source>
        <dbReference type="Proteomes" id="UP001066276"/>
    </source>
</evidence>
<proteinExistence type="predicted"/>
<evidence type="ECO:0000313" key="2">
    <source>
        <dbReference type="EMBL" id="KAJ1090727.1"/>
    </source>
</evidence>
<evidence type="ECO:0000256" key="1">
    <source>
        <dbReference type="SAM" id="MobiDB-lite"/>
    </source>
</evidence>
<organism evidence="2 3">
    <name type="scientific">Pleurodeles waltl</name>
    <name type="common">Iberian ribbed newt</name>
    <dbReference type="NCBI Taxonomy" id="8319"/>
    <lineage>
        <taxon>Eukaryota</taxon>
        <taxon>Metazoa</taxon>
        <taxon>Chordata</taxon>
        <taxon>Craniata</taxon>
        <taxon>Vertebrata</taxon>
        <taxon>Euteleostomi</taxon>
        <taxon>Amphibia</taxon>
        <taxon>Batrachia</taxon>
        <taxon>Caudata</taxon>
        <taxon>Salamandroidea</taxon>
        <taxon>Salamandridae</taxon>
        <taxon>Pleurodelinae</taxon>
        <taxon>Pleurodeles</taxon>
    </lineage>
</organism>
<feature type="region of interest" description="Disordered" evidence="1">
    <location>
        <begin position="115"/>
        <end position="134"/>
    </location>
</feature>
<dbReference type="Proteomes" id="UP001066276">
    <property type="component" value="Chromosome 11"/>
</dbReference>
<gene>
    <name evidence="2" type="ORF">NDU88_003856</name>
</gene>
<reference evidence="2" key="1">
    <citation type="journal article" date="2022" name="bioRxiv">
        <title>Sequencing and chromosome-scale assembly of the giantPleurodeles waltlgenome.</title>
        <authorList>
            <person name="Brown T."/>
            <person name="Elewa A."/>
            <person name="Iarovenko S."/>
            <person name="Subramanian E."/>
            <person name="Araus A.J."/>
            <person name="Petzold A."/>
            <person name="Susuki M."/>
            <person name="Suzuki K.-i.T."/>
            <person name="Hayashi T."/>
            <person name="Toyoda A."/>
            <person name="Oliveira C."/>
            <person name="Osipova E."/>
            <person name="Leigh N.D."/>
            <person name="Simon A."/>
            <person name="Yun M.H."/>
        </authorList>
    </citation>
    <scope>NUCLEOTIDE SEQUENCE</scope>
    <source>
        <strain evidence="2">20211129_DDA</strain>
        <tissue evidence="2">Liver</tissue>
    </source>
</reference>
<dbReference type="EMBL" id="JANPWB010000015">
    <property type="protein sequence ID" value="KAJ1090727.1"/>
    <property type="molecule type" value="Genomic_DNA"/>
</dbReference>
<comment type="caution">
    <text evidence="2">The sequence shown here is derived from an EMBL/GenBank/DDBJ whole genome shotgun (WGS) entry which is preliminary data.</text>
</comment>
<name>A0AAV7LI79_PLEWA</name>
<protein>
    <submittedName>
        <fullName evidence="2">Uncharacterized protein</fullName>
    </submittedName>
</protein>
<accession>A0AAV7LI79</accession>
<sequence>MAAEGKVQQALRLLEEAGRLDLVRPGAAAAARPVRKAASGVATAVMACSPPRCANGAKQQVYDLWNSCFKKKCLNDWYPTCRPDRTRDYGAPMLRSKTAAIPGPTMAPTDRTQVVLSSEGGGGGAVTLQRPPGP</sequence>
<keyword evidence="3" id="KW-1185">Reference proteome</keyword>
<dbReference type="AlphaFoldDB" id="A0AAV7LI79"/>